<evidence type="ECO:0000313" key="7">
    <source>
        <dbReference type="EMBL" id="CAB4658311.1"/>
    </source>
</evidence>
<evidence type="ECO:0000256" key="1">
    <source>
        <dbReference type="ARBA" id="ARBA00004141"/>
    </source>
</evidence>
<proteinExistence type="predicted"/>
<dbReference type="EMBL" id="CAEZWE010000053">
    <property type="protein sequence ID" value="CAB4658311.1"/>
    <property type="molecule type" value="Genomic_DNA"/>
</dbReference>
<organism evidence="7">
    <name type="scientific">freshwater metagenome</name>
    <dbReference type="NCBI Taxonomy" id="449393"/>
    <lineage>
        <taxon>unclassified sequences</taxon>
        <taxon>metagenomes</taxon>
        <taxon>ecological metagenomes</taxon>
    </lineage>
</organism>
<sequence>MNTPFWNRIAIVMGFFLLFAGIMHFVNPQFFNDIVPPWLPPSESFWTYISGVAEIVIALMLFRPSTRRRGAYLAVALFVAVYPANLYMTWDWRDRAASEQFVSYARLPFQFLFIWAAVQVARANPDTSRPAVPGDVVAR</sequence>
<evidence type="ECO:0000256" key="5">
    <source>
        <dbReference type="SAM" id="Phobius"/>
    </source>
</evidence>
<dbReference type="InterPro" id="IPR009908">
    <property type="entry name" value="Methylamine_util_MauE"/>
</dbReference>
<dbReference type="GO" id="GO:0030416">
    <property type="term" value="P:methylamine metabolic process"/>
    <property type="evidence" value="ECO:0007669"/>
    <property type="project" value="InterPro"/>
</dbReference>
<evidence type="ECO:0000256" key="2">
    <source>
        <dbReference type="ARBA" id="ARBA00022692"/>
    </source>
</evidence>
<feature type="transmembrane region" description="Helical" evidence="5">
    <location>
        <begin position="5"/>
        <end position="25"/>
    </location>
</feature>
<reference evidence="7" key="1">
    <citation type="submission" date="2020-05" db="EMBL/GenBank/DDBJ databases">
        <authorList>
            <person name="Chiriac C."/>
            <person name="Salcher M."/>
            <person name="Ghai R."/>
            <person name="Kavagutti S V."/>
        </authorList>
    </citation>
    <scope>NUCLEOTIDE SEQUENCE</scope>
</reference>
<dbReference type="AlphaFoldDB" id="A0A6J6L981"/>
<dbReference type="PANTHER" id="PTHR36974">
    <property type="entry name" value="MEMBRANE PROTEIN-RELATED"/>
    <property type="match status" value="1"/>
</dbReference>
<dbReference type="Pfam" id="PF07291">
    <property type="entry name" value="MauE"/>
    <property type="match status" value="1"/>
</dbReference>
<evidence type="ECO:0000256" key="4">
    <source>
        <dbReference type="ARBA" id="ARBA00023136"/>
    </source>
</evidence>
<dbReference type="PANTHER" id="PTHR36974:SF1">
    <property type="entry name" value="DOXX FAMILY MEMBRANE PROTEIN"/>
    <property type="match status" value="1"/>
</dbReference>
<keyword evidence="4 5" id="KW-0472">Membrane</keyword>
<keyword evidence="2 5" id="KW-0812">Transmembrane</keyword>
<evidence type="ECO:0000256" key="3">
    <source>
        <dbReference type="ARBA" id="ARBA00022989"/>
    </source>
</evidence>
<gene>
    <name evidence="7" type="ORF">UFOPK2169_01231</name>
</gene>
<protein>
    <submittedName>
        <fullName evidence="7">Unannotated protein</fullName>
    </submittedName>
</protein>
<keyword evidence="3 5" id="KW-1133">Transmembrane helix</keyword>
<name>A0A6J6L981_9ZZZZ</name>
<comment type="subcellular location">
    <subcellularLocation>
        <location evidence="1">Membrane</location>
        <topology evidence="1">Multi-pass membrane protein</topology>
    </subcellularLocation>
</comment>
<dbReference type="GO" id="GO:0016020">
    <property type="term" value="C:membrane"/>
    <property type="evidence" value="ECO:0007669"/>
    <property type="project" value="UniProtKB-SubCell"/>
</dbReference>
<accession>A0A6J6L981</accession>
<evidence type="ECO:0000259" key="6">
    <source>
        <dbReference type="Pfam" id="PF07291"/>
    </source>
</evidence>
<feature type="transmembrane region" description="Helical" evidence="5">
    <location>
        <begin position="71"/>
        <end position="90"/>
    </location>
</feature>
<feature type="transmembrane region" description="Helical" evidence="5">
    <location>
        <begin position="45"/>
        <end position="62"/>
    </location>
</feature>
<feature type="domain" description="Methylamine utilisation protein MauE" evidence="6">
    <location>
        <begin position="9"/>
        <end position="81"/>
    </location>
</feature>